<evidence type="ECO:0000256" key="2">
    <source>
        <dbReference type="ARBA" id="ARBA00012528"/>
    </source>
</evidence>
<dbReference type="SUPFAM" id="SSF55073">
    <property type="entry name" value="Nucleotide cyclase"/>
    <property type="match status" value="1"/>
</dbReference>
<dbReference type="SMART" id="SM00091">
    <property type="entry name" value="PAS"/>
    <property type="match status" value="1"/>
</dbReference>
<dbReference type="Proteomes" id="UP000295793">
    <property type="component" value="Unassembled WGS sequence"/>
</dbReference>
<dbReference type="PROSITE" id="PS50112">
    <property type="entry name" value="PAS"/>
    <property type="match status" value="1"/>
</dbReference>
<dbReference type="CDD" id="cd00130">
    <property type="entry name" value="PAS"/>
    <property type="match status" value="1"/>
</dbReference>
<dbReference type="InterPro" id="IPR050469">
    <property type="entry name" value="Diguanylate_Cyclase"/>
</dbReference>
<reference evidence="6 7" key="1">
    <citation type="submission" date="2019-03" db="EMBL/GenBank/DDBJ databases">
        <title>Genomic Encyclopedia of Archaeal and Bacterial Type Strains, Phase II (KMG-II): from individual species to whole genera.</title>
        <authorList>
            <person name="Goeker M."/>
        </authorList>
    </citation>
    <scope>NUCLEOTIDE SEQUENCE [LARGE SCALE GENOMIC DNA]</scope>
    <source>
        <strain evidence="6 7">DSM 15388</strain>
    </source>
</reference>
<dbReference type="CDD" id="cd01949">
    <property type="entry name" value="GGDEF"/>
    <property type="match status" value="1"/>
</dbReference>
<dbReference type="Pfam" id="PF00990">
    <property type="entry name" value="GGDEF"/>
    <property type="match status" value="1"/>
</dbReference>
<dbReference type="RefSeq" id="WP_132699958.1">
    <property type="nucleotide sequence ID" value="NZ_SLZR01000002.1"/>
</dbReference>
<evidence type="ECO:0000256" key="1">
    <source>
        <dbReference type="ARBA" id="ARBA00001946"/>
    </source>
</evidence>
<comment type="cofactor">
    <cofactor evidence="1">
        <name>Mg(2+)</name>
        <dbReference type="ChEBI" id="CHEBI:18420"/>
    </cofactor>
</comment>
<evidence type="ECO:0000259" key="4">
    <source>
        <dbReference type="PROSITE" id="PS50112"/>
    </source>
</evidence>
<evidence type="ECO:0000256" key="3">
    <source>
        <dbReference type="ARBA" id="ARBA00034247"/>
    </source>
</evidence>
<dbReference type="InterPro" id="IPR029787">
    <property type="entry name" value="Nucleotide_cyclase"/>
</dbReference>
<sequence length="318" mass="36432">MNQPHTEFSEFHWLVEVLQTVDIGIVVLDMEYNITAWNSFIENNSGVDSADALGRNIFDVFDDLSEQWFKHKAETVTQLRNRAFTTWEQRPYVFKFKNTRPVTGVTDYMYQNTTFIPVANSAGDVENLAIIVYDVTDTATSKIELGEVNDQLALMSRTDGLTQMLNRGYWEDLLAKEFLRQQRNPREHSLIMLDIDHFKNINDTYGHQVGDDVIRAVAKVILDNLRATDFSGRYGGEEFSLVLIDSDQQNSFQLAERLRKKIEQTAVPLPDGEVFVTVSLGVAGWKPEMSEYAQWIEQADQALYESKRNGRNRTSLAP</sequence>
<dbReference type="Gene3D" id="3.30.70.270">
    <property type="match status" value="1"/>
</dbReference>
<dbReference type="InterPro" id="IPR035965">
    <property type="entry name" value="PAS-like_dom_sf"/>
</dbReference>
<accession>A0A4R3I9Y5</accession>
<dbReference type="Gene3D" id="3.30.450.20">
    <property type="entry name" value="PAS domain"/>
    <property type="match status" value="1"/>
</dbReference>
<dbReference type="SUPFAM" id="SSF55785">
    <property type="entry name" value="PYP-like sensor domain (PAS domain)"/>
    <property type="match status" value="1"/>
</dbReference>
<dbReference type="EMBL" id="SLZR01000002">
    <property type="protein sequence ID" value="TCS43229.1"/>
    <property type="molecule type" value="Genomic_DNA"/>
</dbReference>
<dbReference type="GO" id="GO:0052621">
    <property type="term" value="F:diguanylate cyclase activity"/>
    <property type="evidence" value="ECO:0007669"/>
    <property type="project" value="UniProtKB-EC"/>
</dbReference>
<name>A0A4R3I9Y5_9GAMM</name>
<comment type="catalytic activity">
    <reaction evidence="3">
        <text>2 GTP = 3',3'-c-di-GMP + 2 diphosphate</text>
        <dbReference type="Rhea" id="RHEA:24898"/>
        <dbReference type="ChEBI" id="CHEBI:33019"/>
        <dbReference type="ChEBI" id="CHEBI:37565"/>
        <dbReference type="ChEBI" id="CHEBI:58805"/>
        <dbReference type="EC" id="2.7.7.65"/>
    </reaction>
</comment>
<proteinExistence type="predicted"/>
<evidence type="ECO:0000313" key="7">
    <source>
        <dbReference type="Proteomes" id="UP000295793"/>
    </source>
</evidence>
<feature type="domain" description="GGDEF" evidence="5">
    <location>
        <begin position="186"/>
        <end position="318"/>
    </location>
</feature>
<dbReference type="GO" id="GO:0043709">
    <property type="term" value="P:cell adhesion involved in single-species biofilm formation"/>
    <property type="evidence" value="ECO:0007669"/>
    <property type="project" value="TreeGrafter"/>
</dbReference>
<dbReference type="Pfam" id="PF08448">
    <property type="entry name" value="PAS_4"/>
    <property type="match status" value="1"/>
</dbReference>
<dbReference type="NCBIfam" id="TIGR00254">
    <property type="entry name" value="GGDEF"/>
    <property type="match status" value="1"/>
</dbReference>
<dbReference type="OrthoDB" id="9812260at2"/>
<gene>
    <name evidence="6" type="ORF">BCF53_102255</name>
</gene>
<dbReference type="InterPro" id="IPR013656">
    <property type="entry name" value="PAS_4"/>
</dbReference>
<dbReference type="InterPro" id="IPR000014">
    <property type="entry name" value="PAS"/>
</dbReference>
<dbReference type="InterPro" id="IPR000160">
    <property type="entry name" value="GGDEF_dom"/>
</dbReference>
<keyword evidence="7" id="KW-1185">Reference proteome</keyword>
<dbReference type="AlphaFoldDB" id="A0A4R3I9Y5"/>
<dbReference type="InterPro" id="IPR043128">
    <property type="entry name" value="Rev_trsase/Diguanyl_cyclase"/>
</dbReference>
<dbReference type="EC" id="2.7.7.65" evidence="2"/>
<protein>
    <recommendedName>
        <fullName evidence="2">diguanylate cyclase</fullName>
        <ecNumber evidence="2">2.7.7.65</ecNumber>
    </recommendedName>
</protein>
<dbReference type="SMART" id="SM00267">
    <property type="entry name" value="GGDEF"/>
    <property type="match status" value="1"/>
</dbReference>
<dbReference type="PANTHER" id="PTHR45138:SF9">
    <property type="entry name" value="DIGUANYLATE CYCLASE DGCM-RELATED"/>
    <property type="match status" value="1"/>
</dbReference>
<dbReference type="FunFam" id="3.30.70.270:FF:000001">
    <property type="entry name" value="Diguanylate cyclase domain protein"/>
    <property type="match status" value="1"/>
</dbReference>
<comment type="caution">
    <text evidence="6">The sequence shown here is derived from an EMBL/GenBank/DDBJ whole genome shotgun (WGS) entry which is preliminary data.</text>
</comment>
<feature type="domain" description="PAS" evidence="4">
    <location>
        <begin position="10"/>
        <end position="61"/>
    </location>
</feature>
<evidence type="ECO:0000313" key="6">
    <source>
        <dbReference type="EMBL" id="TCS43229.1"/>
    </source>
</evidence>
<dbReference type="PANTHER" id="PTHR45138">
    <property type="entry name" value="REGULATORY COMPONENTS OF SENSORY TRANSDUCTION SYSTEM"/>
    <property type="match status" value="1"/>
</dbReference>
<dbReference type="GO" id="GO:1902201">
    <property type="term" value="P:negative regulation of bacterial-type flagellum-dependent cell motility"/>
    <property type="evidence" value="ECO:0007669"/>
    <property type="project" value="TreeGrafter"/>
</dbReference>
<dbReference type="PROSITE" id="PS50887">
    <property type="entry name" value="GGDEF"/>
    <property type="match status" value="1"/>
</dbReference>
<dbReference type="GO" id="GO:0005886">
    <property type="term" value="C:plasma membrane"/>
    <property type="evidence" value="ECO:0007669"/>
    <property type="project" value="TreeGrafter"/>
</dbReference>
<organism evidence="6 7">
    <name type="scientific">Reinekea marinisedimentorum</name>
    <dbReference type="NCBI Taxonomy" id="230495"/>
    <lineage>
        <taxon>Bacteria</taxon>
        <taxon>Pseudomonadati</taxon>
        <taxon>Pseudomonadota</taxon>
        <taxon>Gammaproteobacteria</taxon>
        <taxon>Oceanospirillales</taxon>
        <taxon>Saccharospirillaceae</taxon>
        <taxon>Reinekea</taxon>
    </lineage>
</organism>
<dbReference type="NCBIfam" id="TIGR00229">
    <property type="entry name" value="sensory_box"/>
    <property type="match status" value="1"/>
</dbReference>
<evidence type="ECO:0000259" key="5">
    <source>
        <dbReference type="PROSITE" id="PS50887"/>
    </source>
</evidence>